<reference evidence="7 8" key="1">
    <citation type="submission" date="2018-04" db="EMBL/GenBank/DDBJ databases">
        <authorList>
            <person name="Vogel A."/>
        </authorList>
    </citation>
    <scope>NUCLEOTIDE SEQUENCE [LARGE SCALE GENOMIC DNA]</scope>
</reference>
<dbReference type="AlphaFoldDB" id="A0A484M4P1"/>
<name>A0A484M4P1_9ASTE</name>
<evidence type="ECO:0000256" key="4">
    <source>
        <dbReference type="RuleBase" id="RU003718"/>
    </source>
</evidence>
<dbReference type="EMBL" id="OOIL02002583">
    <property type="protein sequence ID" value="VFQ83575.1"/>
    <property type="molecule type" value="Genomic_DNA"/>
</dbReference>
<evidence type="ECO:0000313" key="8">
    <source>
        <dbReference type="Proteomes" id="UP000595140"/>
    </source>
</evidence>
<dbReference type="InterPro" id="IPR058980">
    <property type="entry name" value="Glyco_transf_N"/>
</dbReference>
<dbReference type="Pfam" id="PF00201">
    <property type="entry name" value="UDPGT"/>
    <property type="match status" value="1"/>
</dbReference>
<evidence type="ECO:0000256" key="2">
    <source>
        <dbReference type="ARBA" id="ARBA00022676"/>
    </source>
</evidence>
<protein>
    <recommendedName>
        <fullName evidence="5">Glycosyltransferase</fullName>
        <ecNumber evidence="5">2.4.1.-</ecNumber>
    </recommendedName>
</protein>
<evidence type="ECO:0000313" key="7">
    <source>
        <dbReference type="EMBL" id="VFQ83575.1"/>
    </source>
</evidence>
<dbReference type="InterPro" id="IPR035595">
    <property type="entry name" value="UDP_glycos_trans_CS"/>
</dbReference>
<gene>
    <name evidence="7" type="ORF">CCAM_LOCUS25351</name>
</gene>
<feature type="domain" description="Glycosyltransferase N-terminal" evidence="6">
    <location>
        <begin position="10"/>
        <end position="55"/>
    </location>
</feature>
<dbReference type="PANTHER" id="PTHR11926:SF774">
    <property type="entry name" value="UDP-GLYCOSYLTRANSFERASE 85A1-RELATED"/>
    <property type="match status" value="1"/>
</dbReference>
<sequence length="472" mass="52081">MMMKKSSGAAVHVVMVPSPLQGHLTPFVHLALKLASHGFTVTFLNTHATHANLIRAAAAAGESSSDIFSDARSRSGLDIRYALIGDGFPLGFDRSTNHDTFLLGLLHVFSAHVDDFIGSLRRRSDVNPPVFCLLADSFFVWPSTVAEKHGLVNVSFWTADDGEEDGIDYIPGVEVAIKPRDLPSPLQNCEEPWNMIDTFALKSLEDAVKADIIISNTAFELEPSTITALQQHKPFYAVGPVSRLSLPEAAATVPTSFRPESAACRPWLDARPENSVLYVSFGSVASVDKRVIREIARGLALSGASFLWAIRGDITGSSADEPDLFPAGFDRETHGRGLVVPWCNQTEVLSHRATGGFLTHCGWNSVLESVWCRVPMLCFPLFMDQFINRKLVVEVWKVGIDLCGGKAVGREEVREKTNRLMSREEGLGEKMRRTKEILQRAVSANGSSQKHLETFMHEVKLKTQQKHNFLEE</sequence>
<keyword evidence="8" id="KW-1185">Reference proteome</keyword>
<evidence type="ECO:0000256" key="3">
    <source>
        <dbReference type="ARBA" id="ARBA00022679"/>
    </source>
</evidence>
<dbReference type="Gene3D" id="3.40.50.2000">
    <property type="entry name" value="Glycogen Phosphorylase B"/>
    <property type="match status" value="2"/>
</dbReference>
<proteinExistence type="inferred from homology"/>
<evidence type="ECO:0000256" key="5">
    <source>
        <dbReference type="RuleBase" id="RU362057"/>
    </source>
</evidence>
<organism evidence="7 8">
    <name type="scientific">Cuscuta campestris</name>
    <dbReference type="NCBI Taxonomy" id="132261"/>
    <lineage>
        <taxon>Eukaryota</taxon>
        <taxon>Viridiplantae</taxon>
        <taxon>Streptophyta</taxon>
        <taxon>Embryophyta</taxon>
        <taxon>Tracheophyta</taxon>
        <taxon>Spermatophyta</taxon>
        <taxon>Magnoliopsida</taxon>
        <taxon>eudicotyledons</taxon>
        <taxon>Gunneridae</taxon>
        <taxon>Pentapetalae</taxon>
        <taxon>asterids</taxon>
        <taxon>lamiids</taxon>
        <taxon>Solanales</taxon>
        <taxon>Convolvulaceae</taxon>
        <taxon>Cuscuteae</taxon>
        <taxon>Cuscuta</taxon>
        <taxon>Cuscuta subgen. Grammica</taxon>
        <taxon>Cuscuta sect. Cleistogrammica</taxon>
    </lineage>
</organism>
<dbReference type="PROSITE" id="PS00375">
    <property type="entry name" value="UDPGT"/>
    <property type="match status" value="1"/>
</dbReference>
<dbReference type="CDD" id="cd03784">
    <property type="entry name" value="GT1_Gtf-like"/>
    <property type="match status" value="1"/>
</dbReference>
<accession>A0A484M4P1</accession>
<dbReference type="SUPFAM" id="SSF53756">
    <property type="entry name" value="UDP-Glycosyltransferase/glycogen phosphorylase"/>
    <property type="match status" value="1"/>
</dbReference>
<evidence type="ECO:0000256" key="1">
    <source>
        <dbReference type="ARBA" id="ARBA00009995"/>
    </source>
</evidence>
<dbReference type="GO" id="GO:0080043">
    <property type="term" value="F:quercetin 3-O-glucosyltransferase activity"/>
    <property type="evidence" value="ECO:0007669"/>
    <property type="project" value="TreeGrafter"/>
</dbReference>
<dbReference type="OrthoDB" id="5835829at2759"/>
<comment type="similarity">
    <text evidence="1 4">Belongs to the UDP-glycosyltransferase family.</text>
</comment>
<dbReference type="Proteomes" id="UP000595140">
    <property type="component" value="Unassembled WGS sequence"/>
</dbReference>
<dbReference type="FunFam" id="3.40.50.2000:FF:000078">
    <property type="entry name" value="Glycosyltransferase"/>
    <property type="match status" value="1"/>
</dbReference>
<keyword evidence="2 4" id="KW-0328">Glycosyltransferase</keyword>
<dbReference type="Pfam" id="PF26168">
    <property type="entry name" value="Glyco_transf_N"/>
    <property type="match status" value="1"/>
</dbReference>
<dbReference type="GO" id="GO:0080044">
    <property type="term" value="F:quercetin 7-O-glucosyltransferase activity"/>
    <property type="evidence" value="ECO:0007669"/>
    <property type="project" value="TreeGrafter"/>
</dbReference>
<dbReference type="PANTHER" id="PTHR11926">
    <property type="entry name" value="GLUCOSYL/GLUCURONOSYL TRANSFERASES"/>
    <property type="match status" value="1"/>
</dbReference>
<keyword evidence="3 4" id="KW-0808">Transferase</keyword>
<evidence type="ECO:0000259" key="6">
    <source>
        <dbReference type="Pfam" id="PF26168"/>
    </source>
</evidence>
<dbReference type="InterPro" id="IPR002213">
    <property type="entry name" value="UDP_glucos_trans"/>
</dbReference>
<dbReference type="EC" id="2.4.1.-" evidence="5"/>